<evidence type="ECO:0000313" key="7">
    <source>
        <dbReference type="Proteomes" id="UP000539985"/>
    </source>
</evidence>
<dbReference type="PRINTS" id="PR00039">
    <property type="entry name" value="HTHLYSR"/>
</dbReference>
<accession>A0A7Y7XHH3</accession>
<evidence type="ECO:0000256" key="2">
    <source>
        <dbReference type="ARBA" id="ARBA00023015"/>
    </source>
</evidence>
<evidence type="ECO:0000256" key="3">
    <source>
        <dbReference type="ARBA" id="ARBA00023125"/>
    </source>
</evidence>
<dbReference type="Gene3D" id="3.40.190.290">
    <property type="match status" value="1"/>
</dbReference>
<proteinExistence type="inferred from homology"/>
<reference evidence="6 7" key="1">
    <citation type="submission" date="2020-04" db="EMBL/GenBank/DDBJ databases">
        <title>Molecular characterization of pseudomonads from Agaricus bisporus reveal novel blotch 2 pathogens in Western Europe.</title>
        <authorList>
            <person name="Taparia T."/>
            <person name="Krijger M."/>
            <person name="Haynes E."/>
            <person name="Elpinstone J.G."/>
            <person name="Noble R."/>
            <person name="Van Der Wolf J."/>
        </authorList>
    </citation>
    <scope>NUCLEOTIDE SEQUENCE [LARGE SCALE GENOMIC DNA]</scope>
    <source>
        <strain evidence="6 7">H7001</strain>
    </source>
</reference>
<dbReference type="EMBL" id="JACAQB010000026">
    <property type="protein sequence ID" value="NWB99761.1"/>
    <property type="molecule type" value="Genomic_DNA"/>
</dbReference>
<dbReference type="InterPro" id="IPR000847">
    <property type="entry name" value="LysR_HTH_N"/>
</dbReference>
<organism evidence="6 7">
    <name type="scientific">Pseudomonas gingeri</name>
    <dbReference type="NCBI Taxonomy" id="117681"/>
    <lineage>
        <taxon>Bacteria</taxon>
        <taxon>Pseudomonadati</taxon>
        <taxon>Pseudomonadota</taxon>
        <taxon>Gammaproteobacteria</taxon>
        <taxon>Pseudomonadales</taxon>
        <taxon>Pseudomonadaceae</taxon>
        <taxon>Pseudomonas</taxon>
    </lineage>
</organism>
<sequence length="303" mass="33365">MNTRFIEAFLQVARLKSFRAAADQLHLTQAAISNRIASLEDEIGMRLFDRDTRELKLTAVGTRLIDYAERMLDLEQEIRLLGRPESELLGLVRIGAIDSVVHTWLIDFLKVLQSTYPGIEVQFTSETSAGVYKALCDGVIDIALQTHPLDGEGITNIPCLSIATGWIAANDTHIDPEHPLLDLLRLPTITMSLGSQPHHALRELYRRTGIPAGKSHHMSSISAILQLVQSGFGNALVPLAPVRAAIEAGLVKRVDCKVALPQQPLVVSYTEAHSSEAIRIVAELACRECDRYVRALPAFYGSE</sequence>
<dbReference type="GO" id="GO:0003700">
    <property type="term" value="F:DNA-binding transcription factor activity"/>
    <property type="evidence" value="ECO:0007669"/>
    <property type="project" value="InterPro"/>
</dbReference>
<dbReference type="GO" id="GO:0000976">
    <property type="term" value="F:transcription cis-regulatory region binding"/>
    <property type="evidence" value="ECO:0007669"/>
    <property type="project" value="TreeGrafter"/>
</dbReference>
<dbReference type="Gene3D" id="1.10.10.10">
    <property type="entry name" value="Winged helix-like DNA-binding domain superfamily/Winged helix DNA-binding domain"/>
    <property type="match status" value="1"/>
</dbReference>
<evidence type="ECO:0000313" key="6">
    <source>
        <dbReference type="EMBL" id="NWB99761.1"/>
    </source>
</evidence>
<dbReference type="CDD" id="cd05466">
    <property type="entry name" value="PBP2_LTTR_substrate"/>
    <property type="match status" value="1"/>
</dbReference>
<comment type="similarity">
    <text evidence="1">Belongs to the LysR transcriptional regulatory family.</text>
</comment>
<keyword evidence="2" id="KW-0805">Transcription regulation</keyword>
<evidence type="ECO:0000259" key="5">
    <source>
        <dbReference type="PROSITE" id="PS50931"/>
    </source>
</evidence>
<dbReference type="InterPro" id="IPR005119">
    <property type="entry name" value="LysR_subst-bd"/>
</dbReference>
<dbReference type="RefSeq" id="WP_177105318.1">
    <property type="nucleotide sequence ID" value="NZ_JACAQB010000026.1"/>
</dbReference>
<dbReference type="PROSITE" id="PS50931">
    <property type="entry name" value="HTH_LYSR"/>
    <property type="match status" value="1"/>
</dbReference>
<dbReference type="SUPFAM" id="SSF53850">
    <property type="entry name" value="Periplasmic binding protein-like II"/>
    <property type="match status" value="1"/>
</dbReference>
<evidence type="ECO:0000256" key="4">
    <source>
        <dbReference type="ARBA" id="ARBA00023163"/>
    </source>
</evidence>
<gene>
    <name evidence="6" type="ORF">HX882_28215</name>
</gene>
<dbReference type="Pfam" id="PF00126">
    <property type="entry name" value="HTH_1"/>
    <property type="match status" value="1"/>
</dbReference>
<dbReference type="PANTHER" id="PTHR30126">
    <property type="entry name" value="HTH-TYPE TRANSCRIPTIONAL REGULATOR"/>
    <property type="match status" value="1"/>
</dbReference>
<evidence type="ECO:0000256" key="1">
    <source>
        <dbReference type="ARBA" id="ARBA00009437"/>
    </source>
</evidence>
<dbReference type="InterPro" id="IPR036390">
    <property type="entry name" value="WH_DNA-bd_sf"/>
</dbReference>
<dbReference type="FunFam" id="1.10.10.10:FF:000001">
    <property type="entry name" value="LysR family transcriptional regulator"/>
    <property type="match status" value="1"/>
</dbReference>
<dbReference type="AlphaFoldDB" id="A0A7Y7XHH3"/>
<dbReference type="InterPro" id="IPR036388">
    <property type="entry name" value="WH-like_DNA-bd_sf"/>
</dbReference>
<keyword evidence="3" id="KW-0238">DNA-binding</keyword>
<name>A0A7Y7XHH3_9PSED</name>
<dbReference type="PANTHER" id="PTHR30126:SF77">
    <property type="entry name" value="TRANSCRIPTIONAL REGULATORY PROTEIN"/>
    <property type="match status" value="1"/>
</dbReference>
<feature type="domain" description="HTH lysR-type" evidence="5">
    <location>
        <begin position="1"/>
        <end position="58"/>
    </location>
</feature>
<keyword evidence="4" id="KW-0804">Transcription</keyword>
<dbReference type="Proteomes" id="UP000539985">
    <property type="component" value="Unassembled WGS sequence"/>
</dbReference>
<protein>
    <submittedName>
        <fullName evidence="6">LysR family transcriptional regulator</fullName>
    </submittedName>
</protein>
<comment type="caution">
    <text evidence="6">The sequence shown here is derived from an EMBL/GenBank/DDBJ whole genome shotgun (WGS) entry which is preliminary data.</text>
</comment>
<dbReference type="Pfam" id="PF03466">
    <property type="entry name" value="LysR_substrate"/>
    <property type="match status" value="1"/>
</dbReference>
<dbReference type="SUPFAM" id="SSF46785">
    <property type="entry name" value="Winged helix' DNA-binding domain"/>
    <property type="match status" value="1"/>
</dbReference>